<comment type="caution">
    <text evidence="5">The sequence shown here is derived from an EMBL/GenBank/DDBJ whole genome shotgun (WGS) entry which is preliminary data.</text>
</comment>
<sequence length="233" mass="25709">MYLKLHGHDSSSSSSDSDDGDKKGDKKSSPLKSKVYGIFGREKPGGKPADVFMWRDKKILAGLLGGVTAIWSEERFGSWKWRFLFSAPPQPVAPARSEVSLLEIISFPTKKVERGGEDAFFVSSFNGGMPWLMVFLGGQKRIFGAGKGDGLALGIDLGTTYSCVSVWQHDRVEIIANDQGHRTTPSYVAFNDSERLIGDAEKNQVTMNPITTIFGKPINELWLAKYIRSWGVT</sequence>
<dbReference type="Proteomes" id="UP001188597">
    <property type="component" value="Unassembled WGS sequence"/>
</dbReference>
<protein>
    <submittedName>
        <fullName evidence="5">Uncharacterized protein</fullName>
    </submittedName>
</protein>
<gene>
    <name evidence="5" type="ORF">RJ639_024462</name>
</gene>
<keyword evidence="3" id="KW-0067">ATP-binding</keyword>
<evidence type="ECO:0000256" key="3">
    <source>
        <dbReference type="ARBA" id="ARBA00022840"/>
    </source>
</evidence>
<dbReference type="GO" id="GO:0005524">
    <property type="term" value="F:ATP binding"/>
    <property type="evidence" value="ECO:0007669"/>
    <property type="project" value="UniProtKB-KW"/>
</dbReference>
<dbReference type="InterPro" id="IPR043129">
    <property type="entry name" value="ATPase_NBD"/>
</dbReference>
<dbReference type="GO" id="GO:0140662">
    <property type="term" value="F:ATP-dependent protein folding chaperone"/>
    <property type="evidence" value="ECO:0007669"/>
    <property type="project" value="InterPro"/>
</dbReference>
<dbReference type="InterPro" id="IPR013126">
    <property type="entry name" value="Hsp_70_fam"/>
</dbReference>
<evidence type="ECO:0000313" key="5">
    <source>
        <dbReference type="EMBL" id="KAK2999043.1"/>
    </source>
</evidence>
<evidence type="ECO:0000256" key="4">
    <source>
        <dbReference type="SAM" id="MobiDB-lite"/>
    </source>
</evidence>
<dbReference type="Gene3D" id="3.30.420.40">
    <property type="match status" value="1"/>
</dbReference>
<dbReference type="EMBL" id="JAVXUP010003409">
    <property type="protein sequence ID" value="KAK2999043.1"/>
    <property type="molecule type" value="Genomic_DNA"/>
</dbReference>
<dbReference type="PRINTS" id="PR00301">
    <property type="entry name" value="HEATSHOCK70"/>
</dbReference>
<keyword evidence="6" id="KW-1185">Reference proteome</keyword>
<dbReference type="InterPro" id="IPR018181">
    <property type="entry name" value="Heat_shock_70_CS"/>
</dbReference>
<proteinExistence type="inferred from homology"/>
<keyword evidence="2" id="KW-0547">Nucleotide-binding</keyword>
<organism evidence="5 6">
    <name type="scientific">Escallonia herrerae</name>
    <dbReference type="NCBI Taxonomy" id="1293975"/>
    <lineage>
        <taxon>Eukaryota</taxon>
        <taxon>Viridiplantae</taxon>
        <taxon>Streptophyta</taxon>
        <taxon>Embryophyta</taxon>
        <taxon>Tracheophyta</taxon>
        <taxon>Spermatophyta</taxon>
        <taxon>Magnoliopsida</taxon>
        <taxon>eudicotyledons</taxon>
        <taxon>Gunneridae</taxon>
        <taxon>Pentapetalae</taxon>
        <taxon>asterids</taxon>
        <taxon>campanulids</taxon>
        <taxon>Escalloniales</taxon>
        <taxon>Escalloniaceae</taxon>
        <taxon>Escallonia</taxon>
    </lineage>
</organism>
<dbReference type="PROSITE" id="PS00297">
    <property type="entry name" value="HSP70_1"/>
    <property type="match status" value="1"/>
</dbReference>
<comment type="similarity">
    <text evidence="1">Belongs to the heat shock protein 70 family.</text>
</comment>
<name>A0AA88V130_9ASTE</name>
<dbReference type="SUPFAM" id="SSF53067">
    <property type="entry name" value="Actin-like ATPase domain"/>
    <property type="match status" value="1"/>
</dbReference>
<evidence type="ECO:0000313" key="6">
    <source>
        <dbReference type="Proteomes" id="UP001188597"/>
    </source>
</evidence>
<dbReference type="PANTHER" id="PTHR19375">
    <property type="entry name" value="HEAT SHOCK PROTEIN 70KDA"/>
    <property type="match status" value="1"/>
</dbReference>
<feature type="region of interest" description="Disordered" evidence="4">
    <location>
        <begin position="1"/>
        <end position="31"/>
    </location>
</feature>
<accession>A0AA88V130</accession>
<dbReference type="Pfam" id="PF00012">
    <property type="entry name" value="HSP70"/>
    <property type="match status" value="1"/>
</dbReference>
<evidence type="ECO:0000256" key="1">
    <source>
        <dbReference type="ARBA" id="ARBA00007381"/>
    </source>
</evidence>
<reference evidence="5" key="1">
    <citation type="submission" date="2022-12" db="EMBL/GenBank/DDBJ databases">
        <title>Draft genome assemblies for two species of Escallonia (Escalloniales).</title>
        <authorList>
            <person name="Chanderbali A."/>
            <person name="Dervinis C."/>
            <person name="Anghel I."/>
            <person name="Soltis D."/>
            <person name="Soltis P."/>
            <person name="Zapata F."/>
        </authorList>
    </citation>
    <scope>NUCLEOTIDE SEQUENCE</scope>
    <source>
        <strain evidence="5">UCBG64.0493</strain>
        <tissue evidence="5">Leaf</tissue>
    </source>
</reference>
<dbReference type="FunFam" id="3.30.420.40:FF:000028">
    <property type="entry name" value="heat shock 70 kDa protein-like"/>
    <property type="match status" value="1"/>
</dbReference>
<dbReference type="AlphaFoldDB" id="A0AA88V130"/>
<evidence type="ECO:0000256" key="2">
    <source>
        <dbReference type="ARBA" id="ARBA00022741"/>
    </source>
</evidence>